<feature type="domain" description="DM13" evidence="2">
    <location>
        <begin position="42"/>
        <end position="136"/>
    </location>
</feature>
<evidence type="ECO:0000313" key="5">
    <source>
        <dbReference type="Proteomes" id="UP001138672"/>
    </source>
</evidence>
<comment type="caution">
    <text evidence="3">The sequence shown here is derived from an EMBL/GenBank/DDBJ whole genome shotgun (WGS) entry which is preliminary data.</text>
</comment>
<keyword evidence="1" id="KW-0732">Signal</keyword>
<dbReference type="InterPro" id="IPR019545">
    <property type="entry name" value="DM13_domain"/>
</dbReference>
<dbReference type="Pfam" id="PF10517">
    <property type="entry name" value="DM13"/>
    <property type="match status" value="1"/>
</dbReference>
<organism evidence="3 5">
    <name type="scientific">Formosa algae</name>
    <dbReference type="NCBI Taxonomy" id="225843"/>
    <lineage>
        <taxon>Bacteria</taxon>
        <taxon>Pseudomonadati</taxon>
        <taxon>Bacteroidota</taxon>
        <taxon>Flavobacteriia</taxon>
        <taxon>Flavobacteriales</taxon>
        <taxon>Flavobacteriaceae</taxon>
        <taxon>Formosa</taxon>
    </lineage>
</organism>
<accession>A0A9X1CCB3</accession>
<dbReference type="EMBL" id="JAUSUU010000005">
    <property type="protein sequence ID" value="MDQ0335573.1"/>
    <property type="molecule type" value="Genomic_DNA"/>
</dbReference>
<dbReference type="PROSITE" id="PS51549">
    <property type="entry name" value="DM13"/>
    <property type="match status" value="1"/>
</dbReference>
<evidence type="ECO:0000313" key="4">
    <source>
        <dbReference type="EMBL" id="MDQ0335573.1"/>
    </source>
</evidence>
<evidence type="ECO:0000313" key="3">
    <source>
        <dbReference type="EMBL" id="MBP1839974.1"/>
    </source>
</evidence>
<sequence length="136" mass="14973">MKFNFLILLLCTFVLGSCSSNDDSTEIIQEDIIETEDAAPNGIFIDFAHPTSGTATVNTDQTVLNLTDFKSDDGPLLELYLTTGLDVQDYVSLGVLKGLDGDYAYTLPTDIDLNTYNHIVVWCVDFSVNFGYAILK</sequence>
<evidence type="ECO:0000256" key="1">
    <source>
        <dbReference type="SAM" id="SignalP"/>
    </source>
</evidence>
<dbReference type="OrthoDB" id="155521at2"/>
<dbReference type="RefSeq" id="WP_057778696.1">
    <property type="nucleotide sequence ID" value="NZ_JAGGJQ010000004.1"/>
</dbReference>
<gene>
    <name evidence="3" type="ORF">J2Z56_001898</name>
    <name evidence="4" type="ORF">J2Z57_002021</name>
</gene>
<evidence type="ECO:0000259" key="2">
    <source>
        <dbReference type="PROSITE" id="PS51549"/>
    </source>
</evidence>
<feature type="chain" id="PRO_5040792381" description="DM13 domain-containing protein" evidence="1">
    <location>
        <begin position="23"/>
        <end position="136"/>
    </location>
</feature>
<dbReference type="Proteomes" id="UP001231587">
    <property type="component" value="Unassembled WGS sequence"/>
</dbReference>
<dbReference type="EMBL" id="JAGGJQ010000004">
    <property type="protein sequence ID" value="MBP1839974.1"/>
    <property type="molecule type" value="Genomic_DNA"/>
</dbReference>
<keyword evidence="6" id="KW-1185">Reference proteome</keyword>
<dbReference type="PROSITE" id="PS51257">
    <property type="entry name" value="PROKAR_LIPOPROTEIN"/>
    <property type="match status" value="1"/>
</dbReference>
<reference evidence="3" key="1">
    <citation type="submission" date="2021-03" db="EMBL/GenBank/DDBJ databases">
        <title>Genomic Encyclopedia of Type Strains, Phase IV (KMG-IV): sequencing the most valuable type-strain genomes for metagenomic binning, comparative biology and taxonomic classification.</title>
        <authorList>
            <person name="Goeker M."/>
        </authorList>
    </citation>
    <scope>NUCLEOTIDE SEQUENCE</scope>
    <source>
        <strain evidence="3">DSM 15523</strain>
        <strain evidence="4 6">DSM 16476</strain>
    </source>
</reference>
<dbReference type="AlphaFoldDB" id="A0A9X1CCB3"/>
<evidence type="ECO:0000313" key="6">
    <source>
        <dbReference type="Proteomes" id="UP001231587"/>
    </source>
</evidence>
<name>A0A9X1CCB3_9FLAO</name>
<dbReference type="Proteomes" id="UP001138672">
    <property type="component" value="Unassembled WGS sequence"/>
</dbReference>
<protein>
    <recommendedName>
        <fullName evidence="2">DM13 domain-containing protein</fullName>
    </recommendedName>
</protein>
<feature type="signal peptide" evidence="1">
    <location>
        <begin position="1"/>
        <end position="22"/>
    </location>
</feature>
<proteinExistence type="predicted"/>